<dbReference type="PANTHER" id="PTHR43252:SF7">
    <property type="entry name" value="TRANSCRIPTIONAL REGULATOR YQJI"/>
    <property type="match status" value="1"/>
</dbReference>
<keyword evidence="3" id="KW-1185">Reference proteome</keyword>
<comment type="caution">
    <text evidence="2">The sequence shown here is derived from an EMBL/GenBank/DDBJ whole genome shotgun (WGS) entry which is preliminary data.</text>
</comment>
<dbReference type="Proteomes" id="UP000612349">
    <property type="component" value="Unassembled WGS sequence"/>
</dbReference>
<name>A0A917DUY0_9SPHN</name>
<dbReference type="InterPro" id="IPR005149">
    <property type="entry name" value="Tscrpt_reg_PadR_N"/>
</dbReference>
<dbReference type="Gene3D" id="1.10.10.10">
    <property type="entry name" value="Winged helix-like DNA-binding domain superfamily/Winged helix DNA-binding domain"/>
    <property type="match status" value="1"/>
</dbReference>
<evidence type="ECO:0000313" key="2">
    <source>
        <dbReference type="EMBL" id="GGD69165.1"/>
    </source>
</evidence>
<reference evidence="2" key="1">
    <citation type="journal article" date="2014" name="Int. J. Syst. Evol. Microbiol.">
        <title>Complete genome sequence of Corynebacterium casei LMG S-19264T (=DSM 44701T), isolated from a smear-ripened cheese.</title>
        <authorList>
            <consortium name="US DOE Joint Genome Institute (JGI-PGF)"/>
            <person name="Walter F."/>
            <person name="Albersmeier A."/>
            <person name="Kalinowski J."/>
            <person name="Ruckert C."/>
        </authorList>
    </citation>
    <scope>NUCLEOTIDE SEQUENCE</scope>
    <source>
        <strain evidence="2">CGMCC 1.15360</strain>
    </source>
</reference>
<dbReference type="InterPro" id="IPR036388">
    <property type="entry name" value="WH-like_DNA-bd_sf"/>
</dbReference>
<proteinExistence type="predicted"/>
<reference evidence="2" key="2">
    <citation type="submission" date="2020-09" db="EMBL/GenBank/DDBJ databases">
        <authorList>
            <person name="Sun Q."/>
            <person name="Zhou Y."/>
        </authorList>
    </citation>
    <scope>NUCLEOTIDE SEQUENCE</scope>
    <source>
        <strain evidence="2">CGMCC 1.15360</strain>
    </source>
</reference>
<accession>A0A917DUY0</accession>
<organism evidence="2 3">
    <name type="scientific">Croceicoccus mobilis</name>
    <dbReference type="NCBI Taxonomy" id="1703339"/>
    <lineage>
        <taxon>Bacteria</taxon>
        <taxon>Pseudomonadati</taxon>
        <taxon>Pseudomonadota</taxon>
        <taxon>Alphaproteobacteria</taxon>
        <taxon>Sphingomonadales</taxon>
        <taxon>Erythrobacteraceae</taxon>
        <taxon>Croceicoccus</taxon>
    </lineage>
</organism>
<dbReference type="Pfam" id="PF03551">
    <property type="entry name" value="PadR"/>
    <property type="match status" value="1"/>
</dbReference>
<protein>
    <recommendedName>
        <fullName evidence="1">Transcription regulator PadR N-terminal domain-containing protein</fullName>
    </recommendedName>
</protein>
<dbReference type="EMBL" id="BMIP01000003">
    <property type="protein sequence ID" value="GGD69165.1"/>
    <property type="molecule type" value="Genomic_DNA"/>
</dbReference>
<evidence type="ECO:0000313" key="3">
    <source>
        <dbReference type="Proteomes" id="UP000612349"/>
    </source>
</evidence>
<evidence type="ECO:0000259" key="1">
    <source>
        <dbReference type="Pfam" id="PF03551"/>
    </source>
</evidence>
<sequence>MFRQGELRLVLLALIEERGRHGYELIKAIEELTGGQYAPSPGAVYPQLSLLTDEGLIAEAPSVDSRKPFTLTDAGKAELERGRTIAESVIARLKQMGADEPRESPPIRRAVGNLLTAVRNRAMQEGFADDTAKEIAAILDEAAGRIERL</sequence>
<gene>
    <name evidence="2" type="ORF">GCM10010990_18390</name>
</gene>
<dbReference type="SUPFAM" id="SSF46785">
    <property type="entry name" value="Winged helix' DNA-binding domain"/>
    <property type="match status" value="1"/>
</dbReference>
<dbReference type="PANTHER" id="PTHR43252">
    <property type="entry name" value="TRANSCRIPTIONAL REGULATOR YQJI"/>
    <property type="match status" value="1"/>
</dbReference>
<dbReference type="RefSeq" id="WP_229665400.1">
    <property type="nucleotide sequence ID" value="NZ_BMIP01000003.1"/>
</dbReference>
<dbReference type="AlphaFoldDB" id="A0A917DUY0"/>
<feature type="domain" description="Transcription regulator PadR N-terminal" evidence="1">
    <location>
        <begin position="11"/>
        <end position="80"/>
    </location>
</feature>
<dbReference type="InterPro" id="IPR036390">
    <property type="entry name" value="WH_DNA-bd_sf"/>
</dbReference>